<dbReference type="InterPro" id="IPR049082">
    <property type="entry name" value="T7SS_signal"/>
</dbReference>
<evidence type="ECO:0000256" key="1">
    <source>
        <dbReference type="SAM" id="Coils"/>
    </source>
</evidence>
<feature type="domain" description="Putative T7SS secretion signal" evidence="2">
    <location>
        <begin position="19"/>
        <end position="192"/>
    </location>
</feature>
<keyword evidence="4" id="KW-1185">Reference proteome</keyword>
<dbReference type="Pfam" id="PF21725">
    <property type="entry name" value="T7SS_signal"/>
    <property type="match status" value="1"/>
</dbReference>
<dbReference type="Proteomes" id="UP001500610">
    <property type="component" value="Unassembled WGS sequence"/>
</dbReference>
<gene>
    <name evidence="3" type="ORF">GCM10023257_48370</name>
</gene>
<dbReference type="EMBL" id="BAABIV010000021">
    <property type="protein sequence ID" value="GAA4999080.1"/>
    <property type="molecule type" value="Genomic_DNA"/>
</dbReference>
<feature type="coiled-coil region" evidence="1">
    <location>
        <begin position="87"/>
        <end position="114"/>
    </location>
</feature>
<accession>A0ABP9IJF9</accession>
<proteinExistence type="predicted"/>
<evidence type="ECO:0000259" key="2">
    <source>
        <dbReference type="Pfam" id="PF21725"/>
    </source>
</evidence>
<keyword evidence="1" id="KW-0175">Coiled coil</keyword>
<evidence type="ECO:0000313" key="3">
    <source>
        <dbReference type="EMBL" id="GAA4999080.1"/>
    </source>
</evidence>
<protein>
    <recommendedName>
        <fullName evidence="2">Putative T7SS secretion signal domain-containing protein</fullName>
    </recommendedName>
</protein>
<sequence>MPATKLENFPALGFVPCPGDQTMADDVAKTVRRTAKALVEISEVLHGTGVGDWKGKAAEVFREKFDDEFRPRMDDARDSFCDAATVLEDWAAYMETKQAEAARLEDQAAKVNEQLGKAHSIADKLKDADDDKKTTQDHKDAIQGADRAVNAKEHELEKLRRRGRRLAGNYQEYGKEIADRLKSAMNIAPNEPGMWDKLGDAIADLGEAIADLPGQVGELLSDIGDWIKSHADWITVAASVIGVIAIFCPVLAPLAIGLSAVAFAAHASAYGWSGLWPPTGERIGNWLTLGGDALGMVPGVGAAFRGVKAGVKAGRAAGGVVAGTKVGIKTAGATAKNLMKAADPVAKVIDKPVMAAASKLGVSRGAALTATEGIQAAAQLAWTAPTAINAYETSAGRYDAATWGTGLANVATGTGGGRFGGLVAVGSTIGLGAWELTD</sequence>
<organism evidence="3 4">
    <name type="scientific">Streptomyces hyderabadensis</name>
    <dbReference type="NCBI Taxonomy" id="598549"/>
    <lineage>
        <taxon>Bacteria</taxon>
        <taxon>Bacillati</taxon>
        <taxon>Actinomycetota</taxon>
        <taxon>Actinomycetes</taxon>
        <taxon>Kitasatosporales</taxon>
        <taxon>Streptomycetaceae</taxon>
        <taxon>Streptomyces</taxon>
    </lineage>
</organism>
<name>A0ABP9IJF9_9ACTN</name>
<comment type="caution">
    <text evidence="3">The sequence shown here is derived from an EMBL/GenBank/DDBJ whole genome shotgun (WGS) entry which is preliminary data.</text>
</comment>
<evidence type="ECO:0000313" key="4">
    <source>
        <dbReference type="Proteomes" id="UP001500610"/>
    </source>
</evidence>
<reference evidence="4" key="1">
    <citation type="journal article" date="2019" name="Int. J. Syst. Evol. Microbiol.">
        <title>The Global Catalogue of Microorganisms (GCM) 10K type strain sequencing project: providing services to taxonomists for standard genome sequencing and annotation.</title>
        <authorList>
            <consortium name="The Broad Institute Genomics Platform"/>
            <consortium name="The Broad Institute Genome Sequencing Center for Infectious Disease"/>
            <person name="Wu L."/>
            <person name="Ma J."/>
        </authorList>
    </citation>
    <scope>NUCLEOTIDE SEQUENCE [LARGE SCALE GENOMIC DNA]</scope>
    <source>
        <strain evidence="4">JCM 17657</strain>
    </source>
</reference>